<dbReference type="PANTHER" id="PTHR11228">
    <property type="entry name" value="RADICAL SAM DOMAIN PROTEIN"/>
    <property type="match status" value="1"/>
</dbReference>
<evidence type="ECO:0000256" key="2">
    <source>
        <dbReference type="ARBA" id="ARBA00022723"/>
    </source>
</evidence>
<dbReference type="Proteomes" id="UP000655443">
    <property type="component" value="Unassembled WGS sequence"/>
</dbReference>
<evidence type="ECO:0000256" key="1">
    <source>
        <dbReference type="ARBA" id="ARBA00022691"/>
    </source>
</evidence>
<dbReference type="InterPro" id="IPR050377">
    <property type="entry name" value="Radical_SAM_PqqE_MftC-like"/>
</dbReference>
<dbReference type="Pfam" id="PF04055">
    <property type="entry name" value="Radical_SAM"/>
    <property type="match status" value="1"/>
</dbReference>
<dbReference type="EMBL" id="BMVG01000002">
    <property type="protein sequence ID" value="GHE00065.1"/>
    <property type="molecule type" value="Genomic_DNA"/>
</dbReference>
<dbReference type="SUPFAM" id="SSF102114">
    <property type="entry name" value="Radical SAM enzymes"/>
    <property type="match status" value="1"/>
</dbReference>
<dbReference type="GO" id="GO:0046872">
    <property type="term" value="F:metal ion binding"/>
    <property type="evidence" value="ECO:0007669"/>
    <property type="project" value="UniProtKB-KW"/>
</dbReference>
<dbReference type="PANTHER" id="PTHR11228:SF7">
    <property type="entry name" value="PQQA PEPTIDE CYCLASE"/>
    <property type="match status" value="1"/>
</dbReference>
<comment type="caution">
    <text evidence="6">The sequence shown here is derived from an EMBL/GenBank/DDBJ whole genome shotgun (WGS) entry which is preliminary data.</text>
</comment>
<dbReference type="InterPro" id="IPR013785">
    <property type="entry name" value="Aldolase_TIM"/>
</dbReference>
<dbReference type="GO" id="GO:0051536">
    <property type="term" value="F:iron-sulfur cluster binding"/>
    <property type="evidence" value="ECO:0007669"/>
    <property type="project" value="UniProtKB-KW"/>
</dbReference>
<protein>
    <recommendedName>
        <fullName evidence="5">Radical SAM core domain-containing protein</fullName>
    </recommendedName>
</protein>
<dbReference type="SFLD" id="SFLDG01067">
    <property type="entry name" value="SPASM/twitch_domain_containing"/>
    <property type="match status" value="1"/>
</dbReference>
<dbReference type="AlphaFoldDB" id="A0A918YEF9"/>
<reference evidence="6" key="2">
    <citation type="submission" date="2020-09" db="EMBL/GenBank/DDBJ databases">
        <authorList>
            <person name="Sun Q."/>
            <person name="Ohkuma M."/>
        </authorList>
    </citation>
    <scope>NUCLEOTIDE SEQUENCE</scope>
    <source>
        <strain evidence="6">JCM 4714</strain>
    </source>
</reference>
<evidence type="ECO:0000256" key="4">
    <source>
        <dbReference type="ARBA" id="ARBA00023014"/>
    </source>
</evidence>
<name>A0A918YEF9_9ACTN</name>
<dbReference type="PROSITE" id="PS51918">
    <property type="entry name" value="RADICAL_SAM"/>
    <property type="match status" value="1"/>
</dbReference>
<gene>
    <name evidence="6" type="ORF">GCM10010339_13540</name>
</gene>
<evidence type="ECO:0000259" key="5">
    <source>
        <dbReference type="PROSITE" id="PS51918"/>
    </source>
</evidence>
<feature type="domain" description="Radical SAM core" evidence="5">
    <location>
        <begin position="77"/>
        <end position="282"/>
    </location>
</feature>
<dbReference type="InterPro" id="IPR058240">
    <property type="entry name" value="rSAM_sf"/>
</dbReference>
<keyword evidence="7" id="KW-1185">Reference proteome</keyword>
<dbReference type="Gene3D" id="3.20.20.70">
    <property type="entry name" value="Aldolase class I"/>
    <property type="match status" value="1"/>
</dbReference>
<organism evidence="6 7">
    <name type="scientific">Streptomyces alanosinicus</name>
    <dbReference type="NCBI Taxonomy" id="68171"/>
    <lineage>
        <taxon>Bacteria</taxon>
        <taxon>Bacillati</taxon>
        <taxon>Actinomycetota</taxon>
        <taxon>Actinomycetes</taxon>
        <taxon>Kitasatosporales</taxon>
        <taxon>Streptomycetaceae</taxon>
        <taxon>Streptomyces</taxon>
    </lineage>
</organism>
<dbReference type="CDD" id="cd01335">
    <property type="entry name" value="Radical_SAM"/>
    <property type="match status" value="1"/>
</dbReference>
<dbReference type="InterPro" id="IPR007197">
    <property type="entry name" value="rSAM"/>
</dbReference>
<keyword evidence="4" id="KW-0411">Iron-sulfur</keyword>
<evidence type="ECO:0000256" key="3">
    <source>
        <dbReference type="ARBA" id="ARBA00023004"/>
    </source>
</evidence>
<keyword evidence="2" id="KW-0479">Metal-binding</keyword>
<evidence type="ECO:0000313" key="6">
    <source>
        <dbReference type="EMBL" id="GHE00065.1"/>
    </source>
</evidence>
<dbReference type="RefSeq" id="WP_189949456.1">
    <property type="nucleotide sequence ID" value="NZ_BMVG01000002.1"/>
</dbReference>
<dbReference type="GO" id="GO:0003824">
    <property type="term" value="F:catalytic activity"/>
    <property type="evidence" value="ECO:0007669"/>
    <property type="project" value="InterPro"/>
</dbReference>
<evidence type="ECO:0000313" key="7">
    <source>
        <dbReference type="Proteomes" id="UP000655443"/>
    </source>
</evidence>
<proteinExistence type="predicted"/>
<accession>A0A918YEF9</accession>
<sequence length="381" mass="42251">MHQLIASPFLDEYLVLRPGLDTGVQIPFARYLELGKATSTGTEAPRWLVDGAHQAWGLELPAHRPLRDTVLVRAPSPYGMARASYEINKGCDYDCPHCYLGLKRFEGMPWADKIRLLDIMRDAGVLWLQITGGEPLIDREFPEAYSYAYDLGIMLTISTNGSQLHKAKILQTLTERPPHHLSLSLYGATEETYDGFTRNRGAFGRFIRGLDAAREAGLRLQLNIVITKDNADEFAAMEQLAERYGQVFVFTNMSPTIQGDATPIPEQAAKYLRRRKPFTGCNAGHTFFHADPFGHASICKIGRDPHIPLTREGIEGLKRLGGIADGLQLRTGGCAGCAFGQKDADGNPGGCTTCRPMAKLYQEAKAPQNMYCQHPDREPVR</sequence>
<keyword evidence="1" id="KW-0949">S-adenosyl-L-methionine</keyword>
<dbReference type="SFLD" id="SFLDS00029">
    <property type="entry name" value="Radical_SAM"/>
    <property type="match status" value="1"/>
</dbReference>
<reference evidence="6" key="1">
    <citation type="journal article" date="2014" name="Int. J. Syst. Evol. Microbiol.">
        <title>Complete genome sequence of Corynebacterium casei LMG S-19264T (=DSM 44701T), isolated from a smear-ripened cheese.</title>
        <authorList>
            <consortium name="US DOE Joint Genome Institute (JGI-PGF)"/>
            <person name="Walter F."/>
            <person name="Albersmeier A."/>
            <person name="Kalinowski J."/>
            <person name="Ruckert C."/>
        </authorList>
    </citation>
    <scope>NUCLEOTIDE SEQUENCE</scope>
    <source>
        <strain evidence="6">JCM 4714</strain>
    </source>
</reference>
<keyword evidence="3" id="KW-0408">Iron</keyword>